<dbReference type="InterPro" id="IPR015422">
    <property type="entry name" value="PyrdxlP-dep_Trfase_small"/>
</dbReference>
<evidence type="ECO:0000256" key="3">
    <source>
        <dbReference type="PIRSR" id="PIRSR000390-1"/>
    </source>
</evidence>
<dbReference type="Gene3D" id="3.90.1150.10">
    <property type="entry name" value="Aspartate Aminotransferase, domain 1"/>
    <property type="match status" value="1"/>
</dbReference>
<dbReference type="InterPro" id="IPR015424">
    <property type="entry name" value="PyrdxlP-dep_Trfase"/>
</dbReference>
<dbReference type="EMBL" id="UGNW01000001">
    <property type="protein sequence ID" value="STX31543.1"/>
    <property type="molecule type" value="Genomic_DNA"/>
</dbReference>
<reference evidence="6 8" key="1">
    <citation type="submission" date="2015-11" db="EMBL/GenBank/DDBJ databases">
        <title>Genomic analysis of 38 Legionella species identifies large and diverse effector repertoires.</title>
        <authorList>
            <person name="Burstein D."/>
            <person name="Amaro F."/>
            <person name="Zusman T."/>
            <person name="Lifshitz Z."/>
            <person name="Cohen O."/>
            <person name="Gilbert J.A."/>
            <person name="Pupko T."/>
            <person name="Shuman H.A."/>
            <person name="Segal G."/>
        </authorList>
    </citation>
    <scope>NUCLEOTIDE SEQUENCE [LARGE SCALE GENOMIC DNA]</scope>
    <source>
        <strain evidence="6 8">CDC#1407-AL-14</strain>
    </source>
</reference>
<dbReference type="GO" id="GO:0099620">
    <property type="term" value="F:UDP-4-amino-4-deoxy-L-arabinose aminotransferase"/>
    <property type="evidence" value="ECO:0007669"/>
    <property type="project" value="UniProtKB-EC"/>
</dbReference>
<keyword evidence="7" id="KW-0808">Transferase</keyword>
<name>A0A378I938_9GAMM</name>
<reference evidence="7 9" key="2">
    <citation type="submission" date="2018-06" db="EMBL/GenBank/DDBJ databases">
        <authorList>
            <consortium name="Pathogen Informatics"/>
            <person name="Doyle S."/>
        </authorList>
    </citation>
    <scope>NUCLEOTIDE SEQUENCE [LARGE SCALE GENOMIC DNA]</scope>
    <source>
        <strain evidence="7 9">NCTC12437</strain>
    </source>
</reference>
<evidence type="ECO:0000313" key="6">
    <source>
        <dbReference type="EMBL" id="KTC69281.1"/>
    </source>
</evidence>
<keyword evidence="7" id="KW-0032">Aminotransferase</keyword>
<dbReference type="PANTHER" id="PTHR30244">
    <property type="entry name" value="TRANSAMINASE"/>
    <property type="match status" value="1"/>
</dbReference>
<dbReference type="AlphaFoldDB" id="A0A378I938"/>
<dbReference type="GO" id="GO:0000271">
    <property type="term" value="P:polysaccharide biosynthetic process"/>
    <property type="evidence" value="ECO:0007669"/>
    <property type="project" value="TreeGrafter"/>
</dbReference>
<dbReference type="Proteomes" id="UP000255066">
    <property type="component" value="Unassembled WGS sequence"/>
</dbReference>
<dbReference type="Pfam" id="PF01041">
    <property type="entry name" value="DegT_DnrJ_EryC1"/>
    <property type="match status" value="1"/>
</dbReference>
<dbReference type="InterPro" id="IPR000653">
    <property type="entry name" value="DegT/StrS_aminotransferase"/>
</dbReference>
<dbReference type="STRING" id="28083.Lbir_2020"/>
<comment type="similarity">
    <text evidence="2 5">Belongs to the DegT/DnrJ/EryC1 family.</text>
</comment>
<evidence type="ECO:0000256" key="5">
    <source>
        <dbReference type="RuleBase" id="RU004508"/>
    </source>
</evidence>
<dbReference type="EC" id="2.6.1.87" evidence="7"/>
<dbReference type="Proteomes" id="UP000054735">
    <property type="component" value="Unassembled WGS sequence"/>
</dbReference>
<dbReference type="GO" id="GO:0030170">
    <property type="term" value="F:pyridoxal phosphate binding"/>
    <property type="evidence" value="ECO:0007669"/>
    <property type="project" value="UniProtKB-ARBA"/>
</dbReference>
<dbReference type="SUPFAM" id="SSF53383">
    <property type="entry name" value="PLP-dependent transferases"/>
    <property type="match status" value="1"/>
</dbReference>
<dbReference type="FunFam" id="3.40.640.10:FF:000089">
    <property type="entry name" value="Aminotransferase, DegT/DnrJ/EryC1/StrS family"/>
    <property type="match status" value="1"/>
</dbReference>
<organism evidence="7 9">
    <name type="scientific">Legionella birminghamensis</name>
    <dbReference type="NCBI Taxonomy" id="28083"/>
    <lineage>
        <taxon>Bacteria</taxon>
        <taxon>Pseudomonadati</taxon>
        <taxon>Pseudomonadota</taxon>
        <taxon>Gammaproteobacteria</taxon>
        <taxon>Legionellales</taxon>
        <taxon>Legionellaceae</taxon>
        <taxon>Legionella</taxon>
    </lineage>
</organism>
<dbReference type="EMBL" id="LNXT01000040">
    <property type="protein sequence ID" value="KTC69281.1"/>
    <property type="molecule type" value="Genomic_DNA"/>
</dbReference>
<evidence type="ECO:0000313" key="8">
    <source>
        <dbReference type="Proteomes" id="UP000054735"/>
    </source>
</evidence>
<gene>
    <name evidence="7" type="primary">arnB_2</name>
    <name evidence="6" type="ORF">Lbir_2020</name>
    <name evidence="7" type="ORF">NCTC12437_01317</name>
</gene>
<accession>A0A378I938</accession>
<dbReference type="Gene3D" id="3.40.640.10">
    <property type="entry name" value="Type I PLP-dependent aspartate aminotransferase-like (Major domain)"/>
    <property type="match status" value="1"/>
</dbReference>
<evidence type="ECO:0000313" key="7">
    <source>
        <dbReference type="EMBL" id="STX31543.1"/>
    </source>
</evidence>
<evidence type="ECO:0000256" key="1">
    <source>
        <dbReference type="ARBA" id="ARBA00022898"/>
    </source>
</evidence>
<sequence>MQFIDLKKQYQLIEADILRGIHAVLNHGQYIMGPEIAQLERKLADFLGVKHAIVNASGTDALLMALMALEIEPGDEVITSPFSFFATAEVITLCQAKPVFVDIDPLTYNIDPQKIEAVITPRTKAIMPVSLYGQCADLTAINAIAKRHGLAVIEDAAQSFGATHHGQYSCALSTIGCTSFFPSKPLGGYGDSGACFTDDDILAERLIEIRNHGQNTRYNHRRIGINGRMDTIQAAILIEKMKLFPNEIRLRQQVAQRYVSLLADYVRTPQLSAENTSVYAQFTIEVEDRNQFQANMQKQGIPTAVHYPIAMHQQPALAFLNYKKGDMPIAERTSERVVSLPMHPYLTSKEQEEVADAVKAALQQSTEVAV</sequence>
<evidence type="ECO:0000256" key="4">
    <source>
        <dbReference type="PIRSR" id="PIRSR000390-2"/>
    </source>
</evidence>
<dbReference type="PIRSF" id="PIRSF000390">
    <property type="entry name" value="PLP_StrS"/>
    <property type="match status" value="1"/>
</dbReference>
<feature type="modified residue" description="N6-(pyridoxal phosphate)lysine" evidence="4">
    <location>
        <position position="184"/>
    </location>
</feature>
<evidence type="ECO:0000256" key="2">
    <source>
        <dbReference type="ARBA" id="ARBA00037999"/>
    </source>
</evidence>
<dbReference type="CDD" id="cd00616">
    <property type="entry name" value="AHBA_syn"/>
    <property type="match status" value="1"/>
</dbReference>
<keyword evidence="8" id="KW-1185">Reference proteome</keyword>
<evidence type="ECO:0000313" key="9">
    <source>
        <dbReference type="Proteomes" id="UP000255066"/>
    </source>
</evidence>
<dbReference type="PANTHER" id="PTHR30244:SF42">
    <property type="entry name" value="UDP-2-ACETAMIDO-2-DEOXY-3-OXO-D-GLUCURONATE AMINOTRANSFERASE"/>
    <property type="match status" value="1"/>
</dbReference>
<protein>
    <submittedName>
        <fullName evidence="6 7">Aminotransferase</fullName>
        <ecNumber evidence="7">2.6.1.87</ecNumber>
    </submittedName>
</protein>
<keyword evidence="1 4" id="KW-0663">Pyridoxal phosphate</keyword>
<dbReference type="InterPro" id="IPR015421">
    <property type="entry name" value="PyrdxlP-dep_Trfase_major"/>
</dbReference>
<dbReference type="RefSeq" id="WP_058524035.1">
    <property type="nucleotide sequence ID" value="NZ_CAAAHV010000005.1"/>
</dbReference>
<proteinExistence type="inferred from homology"/>
<feature type="active site" description="Proton acceptor" evidence="3">
    <location>
        <position position="184"/>
    </location>
</feature>
<dbReference type="OrthoDB" id="9804264at2"/>